<evidence type="ECO:0000313" key="3">
    <source>
        <dbReference type="Proteomes" id="UP001501842"/>
    </source>
</evidence>
<sequence>MRGRKGCERSGGPSGKVHPPLWEQGRLSTGPFTRAAFTGMFDFAAATFFGGAVDLREVKVGNASVVGADEGGTGVVEASPSCDARCPLEGSPNGRPPVSMLRQLPLIPHGVGTEDLPGRQRCRRLK</sequence>
<dbReference type="Proteomes" id="UP001501842">
    <property type="component" value="Unassembled WGS sequence"/>
</dbReference>
<protein>
    <submittedName>
        <fullName evidence="2">Uncharacterized protein</fullName>
    </submittedName>
</protein>
<evidence type="ECO:0000313" key="2">
    <source>
        <dbReference type="EMBL" id="GAA2736792.1"/>
    </source>
</evidence>
<dbReference type="EMBL" id="BAAATZ010000033">
    <property type="protein sequence ID" value="GAA2736792.1"/>
    <property type="molecule type" value="Genomic_DNA"/>
</dbReference>
<name>A0ABN3UPF4_9ACTN</name>
<evidence type="ECO:0000256" key="1">
    <source>
        <dbReference type="SAM" id="MobiDB-lite"/>
    </source>
</evidence>
<proteinExistence type="predicted"/>
<comment type="caution">
    <text evidence="2">The sequence shown here is derived from an EMBL/GenBank/DDBJ whole genome shotgun (WGS) entry which is preliminary data.</text>
</comment>
<accession>A0ABN3UPF4</accession>
<reference evidence="2 3" key="1">
    <citation type="journal article" date="2019" name="Int. J. Syst. Evol. Microbiol.">
        <title>The Global Catalogue of Microorganisms (GCM) 10K type strain sequencing project: providing services to taxonomists for standard genome sequencing and annotation.</title>
        <authorList>
            <consortium name="The Broad Institute Genomics Platform"/>
            <consortium name="The Broad Institute Genome Sequencing Center for Infectious Disease"/>
            <person name="Wu L."/>
            <person name="Ma J."/>
        </authorList>
    </citation>
    <scope>NUCLEOTIDE SEQUENCE [LARGE SCALE GENOMIC DNA]</scope>
    <source>
        <strain evidence="2 3">JCM 8201</strain>
    </source>
</reference>
<gene>
    <name evidence="2" type="ORF">GCM10010439_64750</name>
</gene>
<keyword evidence="3" id="KW-1185">Reference proteome</keyword>
<feature type="region of interest" description="Disordered" evidence="1">
    <location>
        <begin position="1"/>
        <end position="25"/>
    </location>
</feature>
<organism evidence="2 3">
    <name type="scientific">Actinocorallia aurantiaca</name>
    <dbReference type="NCBI Taxonomy" id="46204"/>
    <lineage>
        <taxon>Bacteria</taxon>
        <taxon>Bacillati</taxon>
        <taxon>Actinomycetota</taxon>
        <taxon>Actinomycetes</taxon>
        <taxon>Streptosporangiales</taxon>
        <taxon>Thermomonosporaceae</taxon>
        <taxon>Actinocorallia</taxon>
    </lineage>
</organism>